<accession>A0A7J0BN60</accession>
<proteinExistence type="predicted"/>
<reference evidence="2 3" key="1">
    <citation type="submission" date="2020-05" db="EMBL/GenBank/DDBJ databases">
        <title>Draft genome sequence of Desulfovibrio sp. strain HN2T.</title>
        <authorList>
            <person name="Ueno A."/>
            <person name="Tamazawa S."/>
            <person name="Tamamura S."/>
            <person name="Murakami T."/>
            <person name="Kiyama T."/>
            <person name="Inomata H."/>
            <person name="Amano Y."/>
            <person name="Miyakawa K."/>
            <person name="Tamaki H."/>
            <person name="Naganuma T."/>
            <person name="Kaneko K."/>
        </authorList>
    </citation>
    <scope>NUCLEOTIDE SEQUENCE [LARGE SCALE GENOMIC DNA]</scope>
    <source>
        <strain evidence="2 3">HN2</strain>
    </source>
</reference>
<evidence type="ECO:0000259" key="1">
    <source>
        <dbReference type="Pfam" id="PF00501"/>
    </source>
</evidence>
<keyword evidence="3" id="KW-1185">Reference proteome</keyword>
<comment type="caution">
    <text evidence="2">The sequence shown here is derived from an EMBL/GenBank/DDBJ whole genome shotgun (WGS) entry which is preliminary data.</text>
</comment>
<dbReference type="Pfam" id="PF00501">
    <property type="entry name" value="AMP-binding"/>
    <property type="match status" value="1"/>
</dbReference>
<feature type="domain" description="AMP-dependent synthetase/ligase" evidence="1">
    <location>
        <begin position="108"/>
        <end position="301"/>
    </location>
</feature>
<dbReference type="PANTHER" id="PTHR43845:SF1">
    <property type="entry name" value="BLR5969 PROTEIN"/>
    <property type="match status" value="1"/>
</dbReference>
<dbReference type="InterPro" id="IPR000873">
    <property type="entry name" value="AMP-dep_synth/lig_dom"/>
</dbReference>
<dbReference type="AlphaFoldDB" id="A0A7J0BN60"/>
<evidence type="ECO:0000313" key="2">
    <source>
        <dbReference type="EMBL" id="GFM35187.1"/>
    </source>
</evidence>
<name>A0A7J0BN60_9BACT</name>
<sequence length="501" mass="53711">MDRILMRRMGVASASGETPAGIPDLPDLPDRQAVEAWQMERLRETLQHAATHSPYYAARLKGMDAGFFRTPADLAMLPRSTADDIRNFGADMVCVSQDEIARVVTLDTSGTSGRPKRIFFGQDDLWRTTEFFTTGMQAVACAGDTVMALLPDERPSSVGRLLAQSVINMGARPLSGSMTRGAEALAVQAMEEWVNVVVGSPMHLRAFALGWKSLGYPAGLIHTVLLCWDAIPEAVVDLLHDILGCRVLSHWGMTETGLGGALACAEGRGMHLRETDLLVEVADPETGSLVPDGTWGEIVVTTLCRTAMPLVRYRTGDYGRILCGPCPCGSPLRRMDRTPGRLQDDIVLPAGGTGSVTVTDIGTDTGNGIGTEGTLRLIDLDEALLPLYGLAEYEAGWHEPPGYTTKNTAGHSAPELVEECVVPVLSIELFHAAGVAPDVLRAEAAQRLLASPVLGSLLTQGGVLLDMSCTPAKDMSMNHAKRRIRRLAASSLSETVPESRS</sequence>
<gene>
    <name evidence="2" type="ORF">DSM101010T_35520</name>
</gene>
<dbReference type="NCBIfam" id="NF045666">
    <property type="entry name" value="DVU1553_fam_AMP"/>
    <property type="match status" value="1"/>
</dbReference>
<organism evidence="2 3">
    <name type="scientific">Desulfovibrio subterraneus</name>
    <dbReference type="NCBI Taxonomy" id="2718620"/>
    <lineage>
        <taxon>Bacteria</taxon>
        <taxon>Pseudomonadati</taxon>
        <taxon>Thermodesulfobacteriota</taxon>
        <taxon>Desulfovibrionia</taxon>
        <taxon>Desulfovibrionales</taxon>
        <taxon>Desulfovibrionaceae</taxon>
        <taxon>Desulfovibrio</taxon>
    </lineage>
</organism>
<dbReference type="EMBL" id="BLVO01000016">
    <property type="protein sequence ID" value="GFM35187.1"/>
    <property type="molecule type" value="Genomic_DNA"/>
</dbReference>
<dbReference type="PANTHER" id="PTHR43845">
    <property type="entry name" value="BLR5969 PROTEIN"/>
    <property type="match status" value="1"/>
</dbReference>
<evidence type="ECO:0000313" key="3">
    <source>
        <dbReference type="Proteomes" id="UP000503840"/>
    </source>
</evidence>
<dbReference type="Gene3D" id="3.40.50.12780">
    <property type="entry name" value="N-terminal domain of ligase-like"/>
    <property type="match status" value="1"/>
</dbReference>
<dbReference type="InterPro" id="IPR042099">
    <property type="entry name" value="ANL_N_sf"/>
</dbReference>
<dbReference type="Proteomes" id="UP000503840">
    <property type="component" value="Unassembled WGS sequence"/>
</dbReference>
<dbReference type="SUPFAM" id="SSF56801">
    <property type="entry name" value="Acetyl-CoA synthetase-like"/>
    <property type="match status" value="1"/>
</dbReference>
<protein>
    <recommendedName>
        <fullName evidence="1">AMP-dependent synthetase/ligase domain-containing protein</fullName>
    </recommendedName>
</protein>